<protein>
    <submittedName>
        <fullName evidence="1">Uncharacterized protein</fullName>
    </submittedName>
</protein>
<keyword evidence="2" id="KW-1185">Reference proteome</keyword>
<evidence type="ECO:0000313" key="1">
    <source>
        <dbReference type="EMBL" id="GIL50484.1"/>
    </source>
</evidence>
<sequence>MSSAFTAIWIGRVNSAPSDEFGYNLMTLSRTPDDFEKEFFFNTDESGIYWDTPNGFGAYSKYDPMPVGQWVMEVFVRAPGATSAFVARYGPSSKLQVTPLTSTPAPVDPDNLVVGADIRDQKMYLDGDVAVVMLFNRAVTTSELLTLAGFYAPRFGWAAPTGVLP</sequence>
<name>A0A8J4AZH9_9CHLO</name>
<proteinExistence type="predicted"/>
<reference evidence="1" key="1">
    <citation type="journal article" date="2021" name="Proc. Natl. Acad. Sci. U.S.A.">
        <title>Three genomes in the algal genus Volvox reveal the fate of a haploid sex-determining region after a transition to homothallism.</title>
        <authorList>
            <person name="Yamamoto K."/>
            <person name="Hamaji T."/>
            <person name="Kawai-Toyooka H."/>
            <person name="Matsuzaki R."/>
            <person name="Takahashi F."/>
            <person name="Nishimura Y."/>
            <person name="Kawachi M."/>
            <person name="Noguchi H."/>
            <person name="Minakuchi Y."/>
            <person name="Umen J.G."/>
            <person name="Toyoda A."/>
            <person name="Nozaki H."/>
        </authorList>
    </citation>
    <scope>NUCLEOTIDE SEQUENCE</scope>
    <source>
        <strain evidence="1">NIES-3780</strain>
    </source>
</reference>
<comment type="caution">
    <text evidence="1">The sequence shown here is derived from an EMBL/GenBank/DDBJ whole genome shotgun (WGS) entry which is preliminary data.</text>
</comment>
<dbReference type="Proteomes" id="UP000747399">
    <property type="component" value="Unassembled WGS sequence"/>
</dbReference>
<gene>
    <name evidence="1" type="ORF">Vafri_6675</name>
</gene>
<accession>A0A8J4AZH9</accession>
<dbReference type="InterPro" id="IPR013320">
    <property type="entry name" value="ConA-like_dom_sf"/>
</dbReference>
<dbReference type="AlphaFoldDB" id="A0A8J4AZH9"/>
<dbReference type="SUPFAM" id="SSF49899">
    <property type="entry name" value="Concanavalin A-like lectins/glucanases"/>
    <property type="match status" value="1"/>
</dbReference>
<organism evidence="1 2">
    <name type="scientific">Volvox africanus</name>
    <dbReference type="NCBI Taxonomy" id="51714"/>
    <lineage>
        <taxon>Eukaryota</taxon>
        <taxon>Viridiplantae</taxon>
        <taxon>Chlorophyta</taxon>
        <taxon>core chlorophytes</taxon>
        <taxon>Chlorophyceae</taxon>
        <taxon>CS clade</taxon>
        <taxon>Chlamydomonadales</taxon>
        <taxon>Volvocaceae</taxon>
        <taxon>Volvox</taxon>
    </lineage>
</organism>
<evidence type="ECO:0000313" key="2">
    <source>
        <dbReference type="Proteomes" id="UP000747399"/>
    </source>
</evidence>
<dbReference type="EMBL" id="BNCO01000009">
    <property type="protein sequence ID" value="GIL50484.1"/>
    <property type="molecule type" value="Genomic_DNA"/>
</dbReference>